<dbReference type="Pfam" id="PF08818">
    <property type="entry name" value="DUF1801"/>
    <property type="match status" value="1"/>
</dbReference>
<dbReference type="Gene3D" id="3.90.1150.200">
    <property type="match status" value="1"/>
</dbReference>
<evidence type="ECO:0000313" key="3">
    <source>
        <dbReference type="Proteomes" id="UP000614410"/>
    </source>
</evidence>
<evidence type="ECO:0000313" key="2">
    <source>
        <dbReference type="EMBL" id="MBJ7608151.1"/>
    </source>
</evidence>
<organism evidence="2 3">
    <name type="scientific">Candidatus Amunia macphersoniae</name>
    <dbReference type="NCBI Taxonomy" id="3127014"/>
    <lineage>
        <taxon>Bacteria</taxon>
        <taxon>Bacillati</taxon>
        <taxon>Candidatus Dormiibacterota</taxon>
        <taxon>Candidatus Dormibacteria</taxon>
        <taxon>Candidatus Aeolococcales</taxon>
        <taxon>Candidatus Aeolococcaceae</taxon>
        <taxon>Candidatus Amunia</taxon>
    </lineage>
</organism>
<sequence>MATANEVEAYLAALPEEQRATLETVRATIQATAPDATETISYQIPTFRWGGRGLVAYAAFKEHYSLFPMSKAVVEAQGEDLAQFRAGKGTLRFTADQPMPAELVQRIVQARMKEIEAVTRTAQSS</sequence>
<dbReference type="Proteomes" id="UP000614410">
    <property type="component" value="Unassembled WGS sequence"/>
</dbReference>
<dbReference type="EMBL" id="JAEKNN010000008">
    <property type="protein sequence ID" value="MBJ7608151.1"/>
    <property type="molecule type" value="Genomic_DNA"/>
</dbReference>
<protein>
    <submittedName>
        <fullName evidence="2">DUF1801 domain-containing protein</fullName>
    </submittedName>
</protein>
<feature type="domain" description="YdhG-like" evidence="1">
    <location>
        <begin position="18"/>
        <end position="112"/>
    </location>
</feature>
<proteinExistence type="predicted"/>
<gene>
    <name evidence="2" type="ORF">JF887_01800</name>
</gene>
<accession>A0A934NFI6</accession>
<reference evidence="2 3" key="1">
    <citation type="submission" date="2020-10" db="EMBL/GenBank/DDBJ databases">
        <title>Ca. Dormibacterota MAGs.</title>
        <authorList>
            <person name="Montgomery K."/>
        </authorList>
    </citation>
    <scope>NUCLEOTIDE SEQUENCE [LARGE SCALE GENOMIC DNA]</scope>
    <source>
        <strain evidence="2">Mitchell_Peninsula_5</strain>
    </source>
</reference>
<evidence type="ECO:0000259" key="1">
    <source>
        <dbReference type="Pfam" id="PF08818"/>
    </source>
</evidence>
<dbReference type="InterPro" id="IPR014922">
    <property type="entry name" value="YdhG-like"/>
</dbReference>
<comment type="caution">
    <text evidence="2">The sequence shown here is derived from an EMBL/GenBank/DDBJ whole genome shotgun (WGS) entry which is preliminary data.</text>
</comment>
<name>A0A934NFI6_9BACT</name>
<dbReference type="AlphaFoldDB" id="A0A934NFI6"/>
<dbReference type="SUPFAM" id="SSF159888">
    <property type="entry name" value="YdhG-like"/>
    <property type="match status" value="1"/>
</dbReference>